<accession>A0A645JF10</accession>
<evidence type="ECO:0000259" key="1">
    <source>
        <dbReference type="PROSITE" id="PS50983"/>
    </source>
</evidence>
<dbReference type="EMBL" id="VSSQ01130612">
    <property type="protein sequence ID" value="MPN58193.1"/>
    <property type="molecule type" value="Genomic_DNA"/>
</dbReference>
<dbReference type="InterPro" id="IPR050902">
    <property type="entry name" value="ABC_Transporter_SBP"/>
</dbReference>
<dbReference type="Pfam" id="PF01497">
    <property type="entry name" value="Peripla_BP_2"/>
    <property type="match status" value="1"/>
</dbReference>
<evidence type="ECO:0000313" key="2">
    <source>
        <dbReference type="EMBL" id="MPN58193.1"/>
    </source>
</evidence>
<name>A0A645JF10_9ZZZZ</name>
<protein>
    <recommendedName>
        <fullName evidence="1">Fe/B12 periplasmic-binding domain-containing protein</fullName>
    </recommendedName>
</protein>
<dbReference type="GO" id="GO:0071281">
    <property type="term" value="P:cellular response to iron ion"/>
    <property type="evidence" value="ECO:0007669"/>
    <property type="project" value="TreeGrafter"/>
</dbReference>
<gene>
    <name evidence="2" type="ORF">SDC9_205894</name>
</gene>
<dbReference type="PANTHER" id="PTHR30535:SF34">
    <property type="entry name" value="MOLYBDATE-BINDING PROTEIN MOLA"/>
    <property type="match status" value="1"/>
</dbReference>
<feature type="domain" description="Fe/B12 periplasmic-binding" evidence="1">
    <location>
        <begin position="1"/>
        <end position="125"/>
    </location>
</feature>
<dbReference type="InterPro" id="IPR002491">
    <property type="entry name" value="ABC_transptr_periplasmic_BD"/>
</dbReference>
<dbReference type="PROSITE" id="PS50983">
    <property type="entry name" value="FE_B12_PBP"/>
    <property type="match status" value="1"/>
</dbReference>
<proteinExistence type="predicted"/>
<reference evidence="2" key="1">
    <citation type="submission" date="2019-08" db="EMBL/GenBank/DDBJ databases">
        <authorList>
            <person name="Kucharzyk K."/>
            <person name="Murdoch R.W."/>
            <person name="Higgins S."/>
            <person name="Loffler F."/>
        </authorList>
    </citation>
    <scope>NUCLEOTIDE SEQUENCE</scope>
</reference>
<dbReference type="AlphaFoldDB" id="A0A645JF10"/>
<organism evidence="2">
    <name type="scientific">bioreactor metagenome</name>
    <dbReference type="NCBI Taxonomy" id="1076179"/>
    <lineage>
        <taxon>unclassified sequences</taxon>
        <taxon>metagenomes</taxon>
        <taxon>ecological metagenomes</taxon>
    </lineage>
</organism>
<comment type="caution">
    <text evidence="2">The sequence shown here is derived from an EMBL/GenBank/DDBJ whole genome shotgun (WGS) entry which is preliminary data.</text>
</comment>
<dbReference type="PANTHER" id="PTHR30535">
    <property type="entry name" value="VITAMIN B12-BINDING PROTEIN"/>
    <property type="match status" value="1"/>
</dbReference>
<dbReference type="SUPFAM" id="SSF53807">
    <property type="entry name" value="Helical backbone' metal receptor"/>
    <property type="match status" value="1"/>
</dbReference>
<dbReference type="Gene3D" id="3.40.50.1980">
    <property type="entry name" value="Nitrogenase molybdenum iron protein domain"/>
    <property type="match status" value="1"/>
</dbReference>
<sequence>MHATAKSVTVELDNSITGSIAKQLRLTNIASGSKALESDPDATPYSLEKLVEADPDKIFVVTMGYGPEVENRIKGDVESNPAWAALSAVQNKQVYLLPEELFLLNPGLRYPEAVEHMAKLVYPEVFGHVQ</sequence>